<keyword evidence="2" id="KW-1185">Reference proteome</keyword>
<comment type="caution">
    <text evidence="1">The sequence shown here is derived from an EMBL/GenBank/DDBJ whole genome shotgun (WGS) entry which is preliminary data.</text>
</comment>
<evidence type="ECO:0000313" key="1">
    <source>
        <dbReference type="EMBL" id="MDQ2584604.1"/>
    </source>
</evidence>
<name>A0ABU0WXN4_9PSEU</name>
<accession>A0ABU0WXN4</accession>
<protein>
    <recommendedName>
        <fullName evidence="3">Secreted protein</fullName>
    </recommendedName>
</protein>
<dbReference type="Proteomes" id="UP001225605">
    <property type="component" value="Unassembled WGS sequence"/>
</dbReference>
<evidence type="ECO:0000313" key="2">
    <source>
        <dbReference type="Proteomes" id="UP001225605"/>
    </source>
</evidence>
<dbReference type="RefSeq" id="WP_306745750.1">
    <property type="nucleotide sequence ID" value="NZ_NSDM01000004.1"/>
</dbReference>
<proteinExistence type="predicted"/>
<reference evidence="1 2" key="1">
    <citation type="submission" date="2017-06" db="EMBL/GenBank/DDBJ databases">
        <title>Cultured bacterium strain Saccharothrix yanglingensis Hhs.015.</title>
        <authorList>
            <person name="Xia Y."/>
        </authorList>
    </citation>
    <scope>NUCLEOTIDE SEQUENCE [LARGE SCALE GENOMIC DNA]</scope>
    <source>
        <strain evidence="1 2">Hhs.015</strain>
    </source>
</reference>
<organism evidence="1 2">
    <name type="scientific">Saccharothrix yanglingensis</name>
    <dbReference type="NCBI Taxonomy" id="659496"/>
    <lineage>
        <taxon>Bacteria</taxon>
        <taxon>Bacillati</taxon>
        <taxon>Actinomycetota</taxon>
        <taxon>Actinomycetes</taxon>
        <taxon>Pseudonocardiales</taxon>
        <taxon>Pseudonocardiaceae</taxon>
        <taxon>Saccharothrix</taxon>
    </lineage>
</organism>
<evidence type="ECO:0008006" key="3">
    <source>
        <dbReference type="Google" id="ProtNLM"/>
    </source>
</evidence>
<gene>
    <name evidence="1" type="ORF">CKY47_11560</name>
</gene>
<sequence>MSNAAHARARVTTGVRAAAAVLVVAGGLTLVAAPAASTAPRVLRFSDLDKCRVAQLNHARAGWTIVQGCTAYVHVNGKPAAWRLMVR</sequence>
<dbReference type="EMBL" id="NSDM01000004">
    <property type="protein sequence ID" value="MDQ2584604.1"/>
    <property type="molecule type" value="Genomic_DNA"/>
</dbReference>